<evidence type="ECO:0000256" key="4">
    <source>
        <dbReference type="SAM" id="MobiDB-lite"/>
    </source>
</evidence>
<dbReference type="PROSITE" id="PS00107">
    <property type="entry name" value="PROTEIN_KINASE_ATP"/>
    <property type="match status" value="1"/>
</dbReference>
<sequence>MAECDIKNSDHLIANKSSLISSSSLDDNENIQQSSATNLDGKTKRKTHRLKQRFQVVKKLGQGTYGKVQLAINNESGQEVAIKTIKKNKVSNQQDLVRIRREIQIMSSINHPNIIHIFEVFENKDKIVLVMQYASGGELYDYVSYHKALSDMEARRVFRQIATAIYYCHKNKICHRDLKLENILLDEKGNAKIADFGLSNVFDDKHFLQTFCGSPLYASPEIVRGLPYFGPEVDCWSLGVLLYTLVYGAMPFDGSNFKKLVKQISEANFFEPPEKSPATELIHKLLTPEPKERASIIDICMDPWKKKISKLFRHHQTSLKSTGSSGSITTKKRGRISIPKIWDDNQEKLKTSSTNSSMGSPRKEPKSPGLFSVSELKKELEQRTKLDAVPPSTTLAKRRDTLADTSELKQQSSAAIMENVKKYKNRSISLNLNQVIDEQKNKTVVADQDDKSKLLKSEKEESPLKSTIKDDDGGQFVDEKTTSTSKTSSTSSIKSDDKSLAKQIIQKNIAKAKLMEKRQTSVQSTTTTTATDLQSGETTPLISIENSTISSMMRNSPNSSTSNVFFRTKSGLNDTLVDNGASGSGVSTPTTKDINQQLSSSTSIDQSIVVNPAPIARSYKKIIFTKDGAKITETDHWTDSLFSDAKSLFNNFFGRRSEKLSLRSRAESLERTANFFPGRSTDSIRSERKFPTTYRDRDLFERQGNSSFGSHKSLFQKSIFSNSSSFSKSSMMNDKNSVDFDNIIDRGRSRIDDLKQKYGLGRFVSSASASASASSADQMRNDFFNNRNRRMMFDNDDHNDNGNPLEETTNKSRIEQWLDNHHRNDNDYGDGRKDFDNCMNTYGTMMMMRKPANRFSRTTTNPINLTGTTTSKNSNVKTDIIKHVEITDSSATCQVIRHKTSQMKTSDNIIPRDIQLNFKLDEQTGGLILNQTNIVPVNLDMMNKNLSTSSTSTSTATATTTNELKIEEPSSLLEQLRTFGYKKLVDRRLSDSSSTEDLPTANTVIESSSASMMTSSSNKSSDDNDQQQRQRQRQRRQSSVSRLFNSSFDDDDDDYQQLRRRPRLYSQNNAQITIHDLCRKYQLHIDDAKEILNEFITTANNKDLGGLSVSYYVHWIEPATENCLTLQRFLIVNGQDDLNFYQNSHENVHHYVYGVCNRKNVIKNELVFDKYPIFDDRCCDLDFESIQKTTYIRNDQIRIRPNKRDLIVEQQQQQPNGDKKPSLMEKISIKTESTLVESPSKKRQQPNDDDEKQSNGLNGTNKSKETSKKYKRIKIDDDDDENMFDDDVDDKLFDDIINKEIEMKNVNDKPSSQQQKPKQEQPPEPTKNILKVKKQTQSSIMNFFKKK</sequence>
<dbReference type="SUPFAM" id="SSF56112">
    <property type="entry name" value="Protein kinase-like (PK-like)"/>
    <property type="match status" value="1"/>
</dbReference>
<evidence type="ECO:0000259" key="5">
    <source>
        <dbReference type="PROSITE" id="PS50011"/>
    </source>
</evidence>
<feature type="region of interest" description="Disordered" evidence="4">
    <location>
        <begin position="339"/>
        <end position="409"/>
    </location>
</feature>
<keyword evidence="2 3" id="KW-0067">ATP-binding</keyword>
<comment type="caution">
    <text evidence="6">The sequence shown here is derived from an EMBL/GenBank/DDBJ whole genome shotgun (WGS) entry which is preliminary data.</text>
</comment>
<feature type="domain" description="Protein kinase" evidence="5">
    <location>
        <begin position="54"/>
        <end position="305"/>
    </location>
</feature>
<evidence type="ECO:0000313" key="7">
    <source>
        <dbReference type="Proteomes" id="UP000887458"/>
    </source>
</evidence>
<feature type="binding site" evidence="3">
    <location>
        <position position="87"/>
    </location>
    <ligand>
        <name>ATP</name>
        <dbReference type="ChEBI" id="CHEBI:30616"/>
    </ligand>
</feature>
<dbReference type="PROSITE" id="PS00108">
    <property type="entry name" value="PROTEIN_KINASE_ST"/>
    <property type="match status" value="1"/>
</dbReference>
<evidence type="ECO:0000256" key="1">
    <source>
        <dbReference type="ARBA" id="ARBA00022741"/>
    </source>
</evidence>
<feature type="compositionally biased region" description="Low complexity" evidence="4">
    <location>
        <begin position="1007"/>
        <end position="1019"/>
    </location>
</feature>
<dbReference type="InterPro" id="IPR017441">
    <property type="entry name" value="Protein_kinase_ATP_BS"/>
</dbReference>
<reference evidence="6 7" key="1">
    <citation type="journal article" date="2018" name="J. Allergy Clin. Immunol.">
        <title>High-quality assembly of Dermatophagoides pteronyssinus genome and transcriptome reveals a wide range of novel allergens.</title>
        <authorList>
            <person name="Liu X.Y."/>
            <person name="Yang K.Y."/>
            <person name="Wang M.Q."/>
            <person name="Kwok J.S."/>
            <person name="Zeng X."/>
            <person name="Yang Z."/>
            <person name="Xiao X.J."/>
            <person name="Lau C.P."/>
            <person name="Li Y."/>
            <person name="Huang Z.M."/>
            <person name="Ba J.G."/>
            <person name="Yim A.K."/>
            <person name="Ouyang C.Y."/>
            <person name="Ngai S.M."/>
            <person name="Chan T.F."/>
            <person name="Leung E.L."/>
            <person name="Liu L."/>
            <person name="Liu Z.G."/>
            <person name="Tsui S.K."/>
        </authorList>
    </citation>
    <scope>NUCLEOTIDE SEQUENCE [LARGE SCALE GENOMIC DNA]</scope>
    <source>
        <strain evidence="6">Derp</strain>
    </source>
</reference>
<feature type="compositionally biased region" description="Low complexity" evidence="4">
    <location>
        <begin position="482"/>
        <end position="493"/>
    </location>
</feature>
<evidence type="ECO:0000256" key="2">
    <source>
        <dbReference type="ARBA" id="ARBA00022840"/>
    </source>
</evidence>
<feature type="compositionally biased region" description="Basic and acidic residues" evidence="4">
    <location>
        <begin position="375"/>
        <end position="386"/>
    </location>
</feature>
<proteinExistence type="predicted"/>
<gene>
    <name evidence="6" type="primary">NUAK1_1</name>
    <name evidence="6" type="ORF">DERP_011966</name>
</gene>
<dbReference type="InterPro" id="IPR041913">
    <property type="entry name" value="POLD3_sf"/>
</dbReference>
<accession>A0ABQ8J2U1</accession>
<keyword evidence="7" id="KW-1185">Reference proteome</keyword>
<evidence type="ECO:0000313" key="6">
    <source>
        <dbReference type="EMBL" id="KAH9416851.1"/>
    </source>
</evidence>
<dbReference type="InterPro" id="IPR011009">
    <property type="entry name" value="Kinase-like_dom_sf"/>
</dbReference>
<feature type="region of interest" description="Disordered" evidence="4">
    <location>
        <begin position="1302"/>
        <end position="1347"/>
    </location>
</feature>
<dbReference type="Gene3D" id="1.10.510.10">
    <property type="entry name" value="Transferase(Phosphotransferase) domain 1"/>
    <property type="match status" value="1"/>
</dbReference>
<dbReference type="PANTHER" id="PTHR24346">
    <property type="entry name" value="MAP/MICROTUBULE AFFINITY-REGULATING KINASE"/>
    <property type="match status" value="1"/>
</dbReference>
<evidence type="ECO:0000256" key="3">
    <source>
        <dbReference type="PROSITE-ProRule" id="PRU10141"/>
    </source>
</evidence>
<dbReference type="InterPro" id="IPR000719">
    <property type="entry name" value="Prot_kinase_dom"/>
</dbReference>
<feature type="compositionally biased region" description="Basic and acidic residues" evidence="4">
    <location>
        <begin position="454"/>
        <end position="481"/>
    </location>
</feature>
<protein>
    <submittedName>
        <fullName evidence="6">NUAK SNF1-like kinase 1</fullName>
    </submittedName>
</protein>
<dbReference type="Proteomes" id="UP000887458">
    <property type="component" value="Unassembled WGS sequence"/>
</dbReference>
<reference evidence="6 7" key="2">
    <citation type="journal article" date="2022" name="Mol. Biol. Evol.">
        <title>Comparative Genomics Reveals Insights into the Divergent Evolution of Astigmatic Mites and Household Pest Adaptations.</title>
        <authorList>
            <person name="Xiong Q."/>
            <person name="Wan A.T."/>
            <person name="Liu X."/>
            <person name="Fung C.S."/>
            <person name="Xiao X."/>
            <person name="Malainual N."/>
            <person name="Hou J."/>
            <person name="Wang L."/>
            <person name="Wang M."/>
            <person name="Yang K.Y."/>
            <person name="Cui Y."/>
            <person name="Leung E.L."/>
            <person name="Nong W."/>
            <person name="Shin S.K."/>
            <person name="Au S.W."/>
            <person name="Jeong K.Y."/>
            <person name="Chew F.T."/>
            <person name="Hui J.H."/>
            <person name="Leung T.F."/>
            <person name="Tungtrongchitr A."/>
            <person name="Zhong N."/>
            <person name="Liu Z."/>
            <person name="Tsui S.K."/>
        </authorList>
    </citation>
    <scope>NUCLEOTIDE SEQUENCE [LARGE SCALE GENOMIC DNA]</scope>
    <source>
        <strain evidence="6">Derp</strain>
    </source>
</reference>
<feature type="region of interest" description="Disordered" evidence="4">
    <location>
        <begin position="454"/>
        <end position="498"/>
    </location>
</feature>
<feature type="region of interest" description="Disordered" evidence="4">
    <location>
        <begin position="988"/>
        <end position="1062"/>
    </location>
</feature>
<feature type="compositionally biased region" description="Polar residues" evidence="4">
    <location>
        <begin position="991"/>
        <end position="1006"/>
    </location>
</feature>
<name>A0ABQ8J2U1_DERPT</name>
<dbReference type="PROSITE" id="PS50011">
    <property type="entry name" value="PROTEIN_KINASE_DOM"/>
    <property type="match status" value="1"/>
</dbReference>
<feature type="region of interest" description="Disordered" evidence="4">
    <location>
        <begin position="1230"/>
        <end position="1269"/>
    </location>
</feature>
<dbReference type="SMART" id="SM00220">
    <property type="entry name" value="S_TKc"/>
    <property type="match status" value="1"/>
</dbReference>
<feature type="region of interest" description="Disordered" evidence="4">
    <location>
        <begin position="24"/>
        <end position="46"/>
    </location>
</feature>
<feature type="compositionally biased region" description="Low complexity" evidence="4">
    <location>
        <begin position="520"/>
        <end position="535"/>
    </location>
</feature>
<feature type="compositionally biased region" description="Polar residues" evidence="4">
    <location>
        <begin position="30"/>
        <end position="40"/>
    </location>
</feature>
<dbReference type="Gene3D" id="3.90.1030.20">
    <property type="entry name" value="DNA polymerase delta, p66 (Cdc27) subunit, wHTH domain"/>
    <property type="match status" value="1"/>
</dbReference>
<feature type="compositionally biased region" description="Basic and acidic residues" evidence="4">
    <location>
        <begin position="341"/>
        <end position="350"/>
    </location>
</feature>
<organism evidence="6 7">
    <name type="scientific">Dermatophagoides pteronyssinus</name>
    <name type="common">European house dust mite</name>
    <dbReference type="NCBI Taxonomy" id="6956"/>
    <lineage>
        <taxon>Eukaryota</taxon>
        <taxon>Metazoa</taxon>
        <taxon>Ecdysozoa</taxon>
        <taxon>Arthropoda</taxon>
        <taxon>Chelicerata</taxon>
        <taxon>Arachnida</taxon>
        <taxon>Acari</taxon>
        <taxon>Acariformes</taxon>
        <taxon>Sarcoptiformes</taxon>
        <taxon>Astigmata</taxon>
        <taxon>Psoroptidia</taxon>
        <taxon>Analgoidea</taxon>
        <taxon>Pyroglyphidae</taxon>
        <taxon>Dermatophagoidinae</taxon>
        <taxon>Dermatophagoides</taxon>
    </lineage>
</organism>
<dbReference type="EMBL" id="NJHN03000086">
    <property type="protein sequence ID" value="KAH9416851.1"/>
    <property type="molecule type" value="Genomic_DNA"/>
</dbReference>
<dbReference type="Pfam" id="PF00069">
    <property type="entry name" value="Pkinase"/>
    <property type="match status" value="1"/>
</dbReference>
<dbReference type="InterPro" id="IPR008271">
    <property type="entry name" value="Ser/Thr_kinase_AS"/>
</dbReference>
<dbReference type="PANTHER" id="PTHR24346:SF93">
    <property type="entry name" value="NUAK FAMILY SNF1-LIKE KINASE 1"/>
    <property type="match status" value="1"/>
</dbReference>
<feature type="region of interest" description="Disordered" evidence="4">
    <location>
        <begin position="514"/>
        <end position="537"/>
    </location>
</feature>
<keyword evidence="1 3" id="KW-0547">Nucleotide-binding</keyword>